<dbReference type="InterPro" id="IPR036593">
    <property type="entry name" value="CPE0013-like_sf"/>
</dbReference>
<dbReference type="EMBL" id="AEQN01000016">
    <property type="protein sequence ID" value="EFV01563.1"/>
    <property type="molecule type" value="Genomic_DNA"/>
</dbReference>
<dbReference type="OrthoDB" id="9811531at2"/>
<sequence length="122" mass="13187">MSEQTKIICTSCPRGCQITVTHEGKKITDVTGYTCKRGLSYAKDEFTLPKRVVTSTVRINGGELVMLPVRTAEAIPKNKIFDCVKAICNISVDAPVIIGTVICLNICGTNVNLIASRDVNAK</sequence>
<dbReference type="STRING" id="887929.HMP0721_0956"/>
<evidence type="ECO:0000313" key="1">
    <source>
        <dbReference type="EMBL" id="EFV01563.1"/>
    </source>
</evidence>
<comment type="caution">
    <text evidence="1">The sequence shown here is derived from an EMBL/GenBank/DDBJ whole genome shotgun (WGS) entry which is preliminary data.</text>
</comment>
<gene>
    <name evidence="1" type="ORF">HMP0721_0956</name>
</gene>
<accession>E6MG23</accession>
<keyword evidence="2" id="KW-1185">Reference proteome</keyword>
<protein>
    <recommendedName>
        <fullName evidence="3">4Fe-4S Mo/W bis-MGD-type domain-containing protein</fullName>
    </recommendedName>
</protein>
<organism evidence="1 2">
    <name type="scientific">Pseudoramibacter alactolyticus ATCC 23263</name>
    <dbReference type="NCBI Taxonomy" id="887929"/>
    <lineage>
        <taxon>Bacteria</taxon>
        <taxon>Bacillati</taxon>
        <taxon>Bacillota</taxon>
        <taxon>Clostridia</taxon>
        <taxon>Eubacteriales</taxon>
        <taxon>Eubacteriaceae</taxon>
        <taxon>Pseudoramibacter</taxon>
    </lineage>
</organism>
<dbReference type="AlphaFoldDB" id="E6MG23"/>
<dbReference type="InterPro" id="IPR012460">
    <property type="entry name" value="DUF1667"/>
</dbReference>
<dbReference type="SUPFAM" id="SSF160148">
    <property type="entry name" value="CPE0013-like"/>
    <property type="match status" value="1"/>
</dbReference>
<dbReference type="eggNOG" id="COG3862">
    <property type="taxonomic scope" value="Bacteria"/>
</dbReference>
<dbReference type="Pfam" id="PF07892">
    <property type="entry name" value="DUF1667"/>
    <property type="match status" value="1"/>
</dbReference>
<dbReference type="Gene3D" id="3.10.530.10">
    <property type="entry name" value="CPE0013-like"/>
    <property type="match status" value="1"/>
</dbReference>
<evidence type="ECO:0008006" key="3">
    <source>
        <dbReference type="Google" id="ProtNLM"/>
    </source>
</evidence>
<evidence type="ECO:0000313" key="2">
    <source>
        <dbReference type="Proteomes" id="UP000004754"/>
    </source>
</evidence>
<proteinExistence type="predicted"/>
<dbReference type="Proteomes" id="UP000004754">
    <property type="component" value="Unassembled WGS sequence"/>
</dbReference>
<dbReference type="RefSeq" id="WP_006598380.1">
    <property type="nucleotide sequence ID" value="NZ_GL622359.1"/>
</dbReference>
<dbReference type="SUPFAM" id="SSF53706">
    <property type="entry name" value="Formate dehydrogenase/DMSO reductase, domains 1-3"/>
    <property type="match status" value="1"/>
</dbReference>
<dbReference type="PANTHER" id="PTHR39450:SF1">
    <property type="entry name" value="DUF1667 DOMAIN-CONTAINING PROTEIN"/>
    <property type="match status" value="1"/>
</dbReference>
<dbReference type="HOGENOM" id="CLU_148086_0_0_9"/>
<name>E6MG23_9FIRM</name>
<dbReference type="PANTHER" id="PTHR39450">
    <property type="entry name" value="MOLYBDOPTERIN OXIDOREDUCTASE, 4FE-4S CLUSTER-BINDING SUBUNIT"/>
    <property type="match status" value="1"/>
</dbReference>
<reference evidence="1 2" key="1">
    <citation type="submission" date="2010-12" db="EMBL/GenBank/DDBJ databases">
        <authorList>
            <person name="Muzny D."/>
            <person name="Qin X."/>
            <person name="Deng J."/>
            <person name="Jiang H."/>
            <person name="Liu Y."/>
            <person name="Qu J."/>
            <person name="Song X.-Z."/>
            <person name="Zhang L."/>
            <person name="Thornton R."/>
            <person name="Coyle M."/>
            <person name="Francisco L."/>
            <person name="Jackson L."/>
            <person name="Javaid M."/>
            <person name="Korchina V."/>
            <person name="Kovar C."/>
            <person name="Mata R."/>
            <person name="Mathew T."/>
            <person name="Ngo R."/>
            <person name="Nguyen L."/>
            <person name="Nguyen N."/>
            <person name="Okwuonu G."/>
            <person name="Ongeri F."/>
            <person name="Pham C."/>
            <person name="Simmons D."/>
            <person name="Wilczek-Boney K."/>
            <person name="Hale W."/>
            <person name="Jakkamsetti A."/>
            <person name="Pham P."/>
            <person name="Ruth R."/>
            <person name="San Lucas F."/>
            <person name="Warren J."/>
            <person name="Zhang J."/>
            <person name="Zhao Z."/>
            <person name="Zhou C."/>
            <person name="Zhu D."/>
            <person name="Lee S."/>
            <person name="Bess C."/>
            <person name="Blankenburg K."/>
            <person name="Forbes L."/>
            <person name="Fu Q."/>
            <person name="Gubbala S."/>
            <person name="Hirani K."/>
            <person name="Jayaseelan J.C."/>
            <person name="Lara F."/>
            <person name="Munidasa M."/>
            <person name="Palculict T."/>
            <person name="Patil S."/>
            <person name="Pu L.-L."/>
            <person name="Saada N."/>
            <person name="Tang L."/>
            <person name="Weissenberger G."/>
            <person name="Zhu Y."/>
            <person name="Hemphill L."/>
            <person name="Shang Y."/>
            <person name="Youmans B."/>
            <person name="Ayvaz T."/>
            <person name="Ross M."/>
            <person name="Santibanez J."/>
            <person name="Aqrawi P."/>
            <person name="Gross S."/>
            <person name="Joshi V."/>
            <person name="Fowler G."/>
            <person name="Nazareth L."/>
            <person name="Reid J."/>
            <person name="Worley K."/>
            <person name="Petrosino J."/>
            <person name="Highlander S."/>
            <person name="Gibbs R."/>
        </authorList>
    </citation>
    <scope>NUCLEOTIDE SEQUENCE [LARGE SCALE GENOMIC DNA]</scope>
    <source>
        <strain evidence="1 2">ATCC 23263</strain>
    </source>
</reference>